<dbReference type="NCBIfam" id="NF037976">
    <property type="entry name" value="gtrA_1"/>
    <property type="match status" value="1"/>
</dbReference>
<gene>
    <name evidence="2" type="ORF">RF819_11600</name>
</gene>
<protein>
    <submittedName>
        <fullName evidence="2">Uncharacterized protein</fullName>
    </submittedName>
</protein>
<evidence type="ECO:0000313" key="3">
    <source>
        <dbReference type="Proteomes" id="UP000190750"/>
    </source>
</evidence>
<keyword evidence="1" id="KW-1133">Transmembrane helix</keyword>
<feature type="transmembrane region" description="Helical" evidence="1">
    <location>
        <begin position="112"/>
        <end position="132"/>
    </location>
</feature>
<feature type="transmembrane region" description="Helical" evidence="1">
    <location>
        <begin position="83"/>
        <end position="100"/>
    </location>
</feature>
<keyword evidence="1" id="KW-0812">Transmembrane</keyword>
<dbReference type="RefSeq" id="WP_078365125.1">
    <property type="nucleotide sequence ID" value="NZ_MTJN01000002.1"/>
</dbReference>
<keyword evidence="3" id="KW-1185">Reference proteome</keyword>
<dbReference type="OrthoDB" id="565050at2"/>
<feature type="transmembrane region" description="Helical" evidence="1">
    <location>
        <begin position="12"/>
        <end position="37"/>
    </location>
</feature>
<sequence>MSNHKVVKGVARLALLYTVFAFIAIVVNIGCQALMIWIYKGPFALQLSVLVGTAAGLPVKYVLEKRHIFGFESKNLAHDGRVFMLYTFMGVFTTAFFWGIEYGFHLAFQTDGMRYVGGAVGLTIGNIIKYHLDKRYVFLKETV</sequence>
<accession>A0A1T1AT91</accession>
<name>A0A1T1AT91_RHOFE</name>
<dbReference type="Proteomes" id="UP000190750">
    <property type="component" value="Unassembled WGS sequence"/>
</dbReference>
<comment type="caution">
    <text evidence="2">The sequence shown here is derived from an EMBL/GenBank/DDBJ whole genome shotgun (WGS) entry which is preliminary data.</text>
</comment>
<reference evidence="2 3" key="1">
    <citation type="submission" date="2017-01" db="EMBL/GenBank/DDBJ databases">
        <title>Genome sequencing of Rhodoferax fermentans JCM 7819.</title>
        <authorList>
            <person name="Kim Y.J."/>
            <person name="Farh M.E.-A."/>
            <person name="Yang D.-C."/>
        </authorList>
    </citation>
    <scope>NUCLEOTIDE SEQUENCE [LARGE SCALE GENOMIC DNA]</scope>
    <source>
        <strain evidence="2 3">JCM 7819</strain>
    </source>
</reference>
<proteinExistence type="predicted"/>
<dbReference type="STRING" id="28066.RF819_11600"/>
<keyword evidence="1" id="KW-0472">Membrane</keyword>
<feature type="transmembrane region" description="Helical" evidence="1">
    <location>
        <begin position="43"/>
        <end position="63"/>
    </location>
</feature>
<dbReference type="EMBL" id="MTJN01000002">
    <property type="protein sequence ID" value="OOV07287.1"/>
    <property type="molecule type" value="Genomic_DNA"/>
</dbReference>
<dbReference type="AlphaFoldDB" id="A0A1T1AT91"/>
<organism evidence="2 3">
    <name type="scientific">Rhodoferax fermentans</name>
    <dbReference type="NCBI Taxonomy" id="28066"/>
    <lineage>
        <taxon>Bacteria</taxon>
        <taxon>Pseudomonadati</taxon>
        <taxon>Pseudomonadota</taxon>
        <taxon>Betaproteobacteria</taxon>
        <taxon>Burkholderiales</taxon>
        <taxon>Comamonadaceae</taxon>
        <taxon>Rhodoferax</taxon>
    </lineage>
</organism>
<evidence type="ECO:0000313" key="2">
    <source>
        <dbReference type="EMBL" id="OOV07287.1"/>
    </source>
</evidence>
<evidence type="ECO:0000256" key="1">
    <source>
        <dbReference type="SAM" id="Phobius"/>
    </source>
</evidence>